<dbReference type="Pfam" id="PF00172">
    <property type="entry name" value="Zn_clus"/>
    <property type="match status" value="1"/>
</dbReference>
<dbReference type="PANTHER" id="PTHR38111">
    <property type="entry name" value="ZN(2)-C6 FUNGAL-TYPE DOMAIN-CONTAINING PROTEIN-RELATED"/>
    <property type="match status" value="1"/>
</dbReference>
<dbReference type="PANTHER" id="PTHR38111:SF11">
    <property type="entry name" value="TRANSCRIPTION FACTOR DOMAIN-CONTAINING PROTEIN-RELATED"/>
    <property type="match status" value="1"/>
</dbReference>
<dbReference type="EMBL" id="CP031386">
    <property type="protein sequence ID" value="QPG98486.1"/>
    <property type="molecule type" value="Genomic_DNA"/>
</dbReference>
<dbReference type="InterPro" id="IPR036864">
    <property type="entry name" value="Zn2-C6_fun-type_DNA-bd_sf"/>
</dbReference>
<protein>
    <recommendedName>
        <fullName evidence="2">Zn(2)-C6 fungal-type domain-containing protein</fullName>
    </recommendedName>
</protein>
<evidence type="ECO:0000313" key="4">
    <source>
        <dbReference type="Proteomes" id="UP000594364"/>
    </source>
</evidence>
<evidence type="ECO:0000313" key="3">
    <source>
        <dbReference type="EMBL" id="QPG98486.1"/>
    </source>
</evidence>
<accession>A0A7S9KQX6</accession>
<gene>
    <name evidence="3" type="ORF">C2857_007657</name>
</gene>
<dbReference type="SMART" id="SM00066">
    <property type="entry name" value="GAL4"/>
    <property type="match status" value="1"/>
</dbReference>
<dbReference type="GO" id="GO:0000981">
    <property type="term" value="F:DNA-binding transcription factor activity, RNA polymerase II-specific"/>
    <property type="evidence" value="ECO:0007669"/>
    <property type="project" value="InterPro"/>
</dbReference>
<dbReference type="PROSITE" id="PS50048">
    <property type="entry name" value="ZN2_CY6_FUNGAL_2"/>
    <property type="match status" value="1"/>
</dbReference>
<keyword evidence="1" id="KW-0539">Nucleus</keyword>
<dbReference type="SUPFAM" id="SSF57701">
    <property type="entry name" value="Zn2/Cys6 DNA-binding domain"/>
    <property type="match status" value="1"/>
</dbReference>
<proteinExistence type="predicted"/>
<dbReference type="InterPro" id="IPR053178">
    <property type="entry name" value="Osmoadaptation_assoc"/>
</dbReference>
<feature type="domain" description="Zn(2)-C6 fungal-type" evidence="2">
    <location>
        <begin position="9"/>
        <end position="38"/>
    </location>
</feature>
<organism evidence="3 4">
    <name type="scientific">Epichloe festucae (strain Fl1)</name>
    <dbReference type="NCBI Taxonomy" id="877507"/>
    <lineage>
        <taxon>Eukaryota</taxon>
        <taxon>Fungi</taxon>
        <taxon>Dikarya</taxon>
        <taxon>Ascomycota</taxon>
        <taxon>Pezizomycotina</taxon>
        <taxon>Sordariomycetes</taxon>
        <taxon>Hypocreomycetidae</taxon>
        <taxon>Hypocreales</taxon>
        <taxon>Clavicipitaceae</taxon>
        <taxon>Epichloe</taxon>
    </lineage>
</organism>
<name>A0A7S9KQX6_EPIFF</name>
<keyword evidence="4" id="KW-1185">Reference proteome</keyword>
<dbReference type="InterPro" id="IPR001138">
    <property type="entry name" value="Zn2Cys6_DnaBD"/>
</dbReference>
<dbReference type="Gene3D" id="4.10.240.10">
    <property type="entry name" value="Zn(2)-C6 fungal-type DNA-binding domain"/>
    <property type="match status" value="1"/>
</dbReference>
<dbReference type="Proteomes" id="UP000594364">
    <property type="component" value="Chromosome 2"/>
</dbReference>
<evidence type="ECO:0000256" key="1">
    <source>
        <dbReference type="ARBA" id="ARBA00023242"/>
    </source>
</evidence>
<evidence type="ECO:0000259" key="2">
    <source>
        <dbReference type="PROSITE" id="PS50048"/>
    </source>
</evidence>
<sequence>MPGAGTGKSCDACRHRKKKCDEKRPTCSRCEKLGIECVGVGQTRFKFRYAVSSSTNPGSFKRGAWSRNGHQLIKLSPSPTNDASRISNAFASLLNITDPGSSILSFGSMFAEVPMRMDQSPVLTAAAKTLTSSASAFYSGGSSLQAFTHYGKALTVLRADVASAVDNTHFSHTMAELEVHIRGLLYLLAKMPDVEPKTEFEKQALSLAWSLVIGESIMDPTIELDPRVVAKQKRRLGPVATASASFTTEFYSLRWENLINLPAQLQDPMSYDMEIRATYEIMKSESPRIITLAAQLFDAVQKTRIQKLAFQYILCETGNVEMLSMSLVLNSVLQILDVADGQKLVLECTNLIEETMKASERLDRFRPLGTARLPNALCLCWLLAPTPRLRETMREVLQEHIQDFRGVTWQDLAGRYDARFRHMRAQVRRRLSPLSIT</sequence>
<dbReference type="PROSITE" id="PS00463">
    <property type="entry name" value="ZN2_CY6_FUNGAL_1"/>
    <property type="match status" value="1"/>
</dbReference>
<dbReference type="GO" id="GO:0008270">
    <property type="term" value="F:zinc ion binding"/>
    <property type="evidence" value="ECO:0007669"/>
    <property type="project" value="InterPro"/>
</dbReference>
<dbReference type="AlphaFoldDB" id="A0A7S9KQX6"/>
<dbReference type="OrthoDB" id="4314040at2759"/>
<reference evidence="3 4" key="1">
    <citation type="journal article" date="2018" name="PLoS Genet.">
        <title>Repeat elements organise 3D genome structure and mediate transcription in the filamentous fungus Epichloe festucae.</title>
        <authorList>
            <person name="Winter D.J."/>
            <person name="Ganley A.R.D."/>
            <person name="Young C.A."/>
            <person name="Liachko I."/>
            <person name="Schardl C.L."/>
            <person name="Dupont P.Y."/>
            <person name="Berry D."/>
            <person name="Ram A."/>
            <person name="Scott B."/>
            <person name="Cox M.P."/>
        </authorList>
    </citation>
    <scope>NUCLEOTIDE SEQUENCE [LARGE SCALE GENOMIC DNA]</scope>
    <source>
        <strain evidence="3 4">Fl1</strain>
    </source>
</reference>
<dbReference type="CDD" id="cd00067">
    <property type="entry name" value="GAL4"/>
    <property type="match status" value="1"/>
</dbReference>